<dbReference type="Gramene" id="OPUNC07G08470.5">
    <property type="protein sequence ID" value="OPUNC07G08470.5"/>
    <property type="gene ID" value="OPUNC07G08470"/>
</dbReference>
<dbReference type="InterPro" id="IPR038765">
    <property type="entry name" value="Papain-like_cys_pep_sf"/>
</dbReference>
<reference evidence="5" key="1">
    <citation type="submission" date="2015-04" db="UniProtKB">
        <authorList>
            <consortium name="EnsemblPlants"/>
        </authorList>
    </citation>
    <scope>IDENTIFICATION</scope>
</reference>
<reference evidence="5" key="2">
    <citation type="submission" date="2018-05" db="EMBL/GenBank/DDBJ databases">
        <title>OpunRS2 (Oryza punctata Reference Sequence Version 2).</title>
        <authorList>
            <person name="Zhang J."/>
            <person name="Kudrna D."/>
            <person name="Lee S."/>
            <person name="Talag J."/>
            <person name="Welchert J."/>
            <person name="Wing R.A."/>
        </authorList>
    </citation>
    <scope>NUCLEOTIDE SEQUENCE [LARGE SCALE GENOMIC DNA]</scope>
</reference>
<dbReference type="OMA" id="LLECWRT"/>
<dbReference type="EnsemblPlants" id="OPUNC07G08470.5">
    <property type="protein sequence ID" value="OPUNC07G08470.5"/>
    <property type="gene ID" value="OPUNC07G08470"/>
</dbReference>
<dbReference type="GO" id="GO:0006508">
    <property type="term" value="P:proteolysis"/>
    <property type="evidence" value="ECO:0007669"/>
    <property type="project" value="UniProtKB-KW"/>
</dbReference>
<keyword evidence="3" id="KW-0378">Hydrolase</keyword>
<dbReference type="InterPro" id="IPR003653">
    <property type="entry name" value="Peptidase_C48_C"/>
</dbReference>
<evidence type="ECO:0000313" key="5">
    <source>
        <dbReference type="EnsemblPlants" id="OPUNC07G08470.5"/>
    </source>
</evidence>
<evidence type="ECO:0000256" key="3">
    <source>
        <dbReference type="ARBA" id="ARBA00022801"/>
    </source>
</evidence>
<comment type="similarity">
    <text evidence="1">Belongs to the peptidase C48 family.</text>
</comment>
<dbReference type="Proteomes" id="UP000026962">
    <property type="component" value="Chromosome 7"/>
</dbReference>
<evidence type="ECO:0000313" key="6">
    <source>
        <dbReference type="Proteomes" id="UP000026962"/>
    </source>
</evidence>
<dbReference type="HOGENOM" id="CLU_919440_0_0_1"/>
<name>A0A0E0LJ07_ORYPU</name>
<feature type="domain" description="Ubiquitin-like protease family profile" evidence="4">
    <location>
        <begin position="173"/>
        <end position="278"/>
    </location>
</feature>
<dbReference type="SUPFAM" id="SSF54001">
    <property type="entry name" value="Cysteine proteinases"/>
    <property type="match status" value="1"/>
</dbReference>
<dbReference type="Pfam" id="PF02902">
    <property type="entry name" value="Peptidase_C48"/>
    <property type="match status" value="1"/>
</dbReference>
<keyword evidence="6" id="KW-1185">Reference proteome</keyword>
<keyword evidence="2" id="KW-0645">Protease</keyword>
<evidence type="ECO:0000256" key="1">
    <source>
        <dbReference type="ARBA" id="ARBA00005234"/>
    </source>
</evidence>
<dbReference type="GO" id="GO:0008234">
    <property type="term" value="F:cysteine-type peptidase activity"/>
    <property type="evidence" value="ECO:0007669"/>
    <property type="project" value="InterPro"/>
</dbReference>
<dbReference type="AlphaFoldDB" id="A0A0E0LJ07"/>
<accession>A0A0E0LJ07</accession>
<protein>
    <recommendedName>
        <fullName evidence="4">Ubiquitin-like protease family profile domain-containing protein</fullName>
    </recommendedName>
</protein>
<dbReference type="Gene3D" id="3.40.395.10">
    <property type="entry name" value="Adenoviral Proteinase, Chain A"/>
    <property type="match status" value="1"/>
</dbReference>
<organism evidence="5">
    <name type="scientific">Oryza punctata</name>
    <name type="common">Red rice</name>
    <dbReference type="NCBI Taxonomy" id="4537"/>
    <lineage>
        <taxon>Eukaryota</taxon>
        <taxon>Viridiplantae</taxon>
        <taxon>Streptophyta</taxon>
        <taxon>Embryophyta</taxon>
        <taxon>Tracheophyta</taxon>
        <taxon>Spermatophyta</taxon>
        <taxon>Magnoliopsida</taxon>
        <taxon>Liliopsida</taxon>
        <taxon>Poales</taxon>
        <taxon>Poaceae</taxon>
        <taxon>BOP clade</taxon>
        <taxon>Oryzoideae</taxon>
        <taxon>Oryzeae</taxon>
        <taxon>Oryzinae</taxon>
        <taxon>Oryza</taxon>
    </lineage>
</organism>
<sequence length="319" mass="36139">MSQSATAQEDTTEGAQPFLATVKAQQVKVMMSNQPLILLDCWKAHPHSLSRPSRFVSPLKIGHTHPLPGSAKVTAFHQHILSAPSQFGSANFIEIGISIATTSDISSSFTDGSMIEGLFIDAFINPMLVGDRTFLPTTVSTLLNLDFLNGPHYAPFDAHRLEEHLREVLPPAKELQALKMVIVHVIHHSHCTIYCINWNHRRIDVFDSNNYPALNTDYKDHHGDLGRRIAKQLSDDLYAASRNAFKRFGNQKLVRNKCPVMLKPNDCAFFIMRYMELYDGDDSPLLQVAELEEYNDLRSHMLYYMFSTPITLLCRCHRN</sequence>
<evidence type="ECO:0000259" key="4">
    <source>
        <dbReference type="Pfam" id="PF02902"/>
    </source>
</evidence>
<evidence type="ECO:0000256" key="2">
    <source>
        <dbReference type="ARBA" id="ARBA00022670"/>
    </source>
</evidence>
<proteinExistence type="inferred from homology"/>